<evidence type="ECO:0000256" key="1">
    <source>
        <dbReference type="SAM" id="SignalP"/>
    </source>
</evidence>
<comment type="caution">
    <text evidence="2">The sequence shown here is derived from an EMBL/GenBank/DDBJ whole genome shotgun (WGS) entry which is preliminary data.</text>
</comment>
<evidence type="ECO:0000313" key="2">
    <source>
        <dbReference type="EMBL" id="TXC62334.1"/>
    </source>
</evidence>
<name>A0A5C6TPI5_9SPHN</name>
<gene>
    <name evidence="2" type="ORF">FRZ32_00880</name>
</gene>
<proteinExistence type="predicted"/>
<evidence type="ECO:0008006" key="4">
    <source>
        <dbReference type="Google" id="ProtNLM"/>
    </source>
</evidence>
<dbReference type="RefSeq" id="WP_147041722.1">
    <property type="nucleotide sequence ID" value="NZ_BAABIR010000001.1"/>
</dbReference>
<keyword evidence="3" id="KW-1185">Reference proteome</keyword>
<reference evidence="2 3" key="1">
    <citation type="journal article" date="2015" name="J. Microbiol.">
        <title>Sphingosinicella ginsenosidimutans sp. nov., with ginsenoside converting activity.</title>
        <authorList>
            <person name="Kim J.K."/>
            <person name="Kang M.S."/>
            <person name="Park S.C."/>
            <person name="Kim K.M."/>
            <person name="Choi K."/>
            <person name="Yoon M.H."/>
            <person name="Im W.T."/>
        </authorList>
    </citation>
    <scope>NUCLEOTIDE SEQUENCE [LARGE SCALE GENOMIC DNA]</scope>
    <source>
        <strain evidence="2 3">BS-11</strain>
    </source>
</reference>
<feature type="signal peptide" evidence="1">
    <location>
        <begin position="1"/>
        <end position="24"/>
    </location>
</feature>
<evidence type="ECO:0000313" key="3">
    <source>
        <dbReference type="Proteomes" id="UP000321249"/>
    </source>
</evidence>
<accession>A0A5C6TPI5</accession>
<feature type="chain" id="PRO_5022776934" description="TIGR02301 family protein" evidence="1">
    <location>
        <begin position="25"/>
        <end position="142"/>
    </location>
</feature>
<dbReference type="OrthoDB" id="9910195at2"/>
<organism evidence="2 3">
    <name type="scientific">Allosphingosinicella ginsenosidimutans</name>
    <dbReference type="NCBI Taxonomy" id="1176539"/>
    <lineage>
        <taxon>Bacteria</taxon>
        <taxon>Pseudomonadati</taxon>
        <taxon>Pseudomonadota</taxon>
        <taxon>Alphaproteobacteria</taxon>
        <taxon>Sphingomonadales</taxon>
        <taxon>Sphingomonadaceae</taxon>
        <taxon>Allosphingosinicella</taxon>
    </lineage>
</organism>
<dbReference type="Proteomes" id="UP000321249">
    <property type="component" value="Unassembled WGS sequence"/>
</dbReference>
<dbReference type="EMBL" id="VOQQ01000001">
    <property type="protein sequence ID" value="TXC62334.1"/>
    <property type="molecule type" value="Genomic_DNA"/>
</dbReference>
<keyword evidence="1" id="KW-0732">Signal</keyword>
<protein>
    <recommendedName>
        <fullName evidence="4">TIGR02301 family protein</fullName>
    </recommendedName>
</protein>
<sequence>MIRWSLPFLAGAMLALVPPAPAAAGTGWSRASDLSAYSAMRLYGGIAREQQVLCAGFAPARVAARWDERYGAREAALRDALAARHGAEAVRRAGDPRALREPCRPLPDGHWERRYSRLLRLLESRMDPAWPGLAPRRLGAPD</sequence>
<dbReference type="AlphaFoldDB" id="A0A5C6TPI5"/>